<dbReference type="InterPro" id="IPR011009">
    <property type="entry name" value="Kinase-like_dom_sf"/>
</dbReference>
<dbReference type="EMBL" id="ML996575">
    <property type="protein sequence ID" value="KAF2756356.1"/>
    <property type="molecule type" value="Genomic_DNA"/>
</dbReference>
<dbReference type="InterPro" id="IPR051681">
    <property type="entry name" value="Ser/Thr_Kinases-Pseudokinases"/>
</dbReference>
<gene>
    <name evidence="3" type="ORF">EJ05DRAFT_63099</name>
</gene>
<sequence length="319" mass="35475">MGSNRSYLSTCLLRVLTCNIRFPNHAPNISSHKSLDKPPHEPSNEPSNTPSNETRLSKEPINEPSPFEEISNEPGVDSIPPGALHFIAGGKAGIIFTIDEKRVLKEFHSPEDGNGEVEREAYQRLGSHPNITKLLCIRADGSIVLERGTALRTLCQSATEIALVTKIDWLIDAAKGYQYLHECGIIHCDVGCNNLISTMEGVKLIDFEGCSIDGRPGDSCYEWFSYRPATPYTSRATDIFAFGCTIYEIVTGRPPYHEHQSRIDAGPYVEKLYTACEFPDTTGLPLNHVMQSCWRGRFGCMSQIVRDLEHSKSLIERSA</sequence>
<dbReference type="GO" id="GO:0005524">
    <property type="term" value="F:ATP binding"/>
    <property type="evidence" value="ECO:0007669"/>
    <property type="project" value="InterPro"/>
</dbReference>
<evidence type="ECO:0000313" key="3">
    <source>
        <dbReference type="EMBL" id="KAF2756356.1"/>
    </source>
</evidence>
<evidence type="ECO:0000313" key="4">
    <source>
        <dbReference type="Proteomes" id="UP000799437"/>
    </source>
</evidence>
<evidence type="ECO:0000256" key="1">
    <source>
        <dbReference type="SAM" id="MobiDB-lite"/>
    </source>
</evidence>
<feature type="domain" description="Protein kinase" evidence="2">
    <location>
        <begin position="81"/>
        <end position="319"/>
    </location>
</feature>
<evidence type="ECO:0000259" key="2">
    <source>
        <dbReference type="PROSITE" id="PS50011"/>
    </source>
</evidence>
<feature type="compositionally biased region" description="Polar residues" evidence="1">
    <location>
        <begin position="44"/>
        <end position="54"/>
    </location>
</feature>
<accession>A0A6A6W2Z0</accession>
<dbReference type="Pfam" id="PF07714">
    <property type="entry name" value="PK_Tyr_Ser-Thr"/>
    <property type="match status" value="1"/>
</dbReference>
<feature type="region of interest" description="Disordered" evidence="1">
    <location>
        <begin position="27"/>
        <end position="75"/>
    </location>
</feature>
<dbReference type="GO" id="GO:0004674">
    <property type="term" value="F:protein serine/threonine kinase activity"/>
    <property type="evidence" value="ECO:0007669"/>
    <property type="project" value="TreeGrafter"/>
</dbReference>
<organism evidence="3 4">
    <name type="scientific">Pseudovirgaria hyperparasitica</name>
    <dbReference type="NCBI Taxonomy" id="470096"/>
    <lineage>
        <taxon>Eukaryota</taxon>
        <taxon>Fungi</taxon>
        <taxon>Dikarya</taxon>
        <taxon>Ascomycota</taxon>
        <taxon>Pezizomycotina</taxon>
        <taxon>Dothideomycetes</taxon>
        <taxon>Dothideomycetes incertae sedis</taxon>
        <taxon>Acrospermales</taxon>
        <taxon>Acrospermaceae</taxon>
        <taxon>Pseudovirgaria</taxon>
    </lineage>
</organism>
<keyword evidence="3" id="KW-0808">Transferase</keyword>
<dbReference type="InterPro" id="IPR000719">
    <property type="entry name" value="Prot_kinase_dom"/>
</dbReference>
<dbReference type="SUPFAM" id="SSF56112">
    <property type="entry name" value="Protein kinase-like (PK-like)"/>
    <property type="match status" value="1"/>
</dbReference>
<dbReference type="OrthoDB" id="1668230at2759"/>
<proteinExistence type="predicted"/>
<keyword evidence="3" id="KW-0418">Kinase</keyword>
<name>A0A6A6W2Z0_9PEZI</name>
<dbReference type="InterPro" id="IPR001245">
    <property type="entry name" value="Ser-Thr/Tyr_kinase_cat_dom"/>
</dbReference>
<dbReference type="RefSeq" id="XP_033598807.1">
    <property type="nucleotide sequence ID" value="XM_033749822.1"/>
</dbReference>
<keyword evidence="4" id="KW-1185">Reference proteome</keyword>
<protein>
    <submittedName>
        <fullName evidence="3">Kinase-like protein</fullName>
    </submittedName>
</protein>
<feature type="compositionally biased region" description="Basic and acidic residues" evidence="1">
    <location>
        <begin position="33"/>
        <end position="43"/>
    </location>
</feature>
<reference evidence="3" key="1">
    <citation type="journal article" date="2020" name="Stud. Mycol.">
        <title>101 Dothideomycetes genomes: a test case for predicting lifestyles and emergence of pathogens.</title>
        <authorList>
            <person name="Haridas S."/>
            <person name="Albert R."/>
            <person name="Binder M."/>
            <person name="Bloem J."/>
            <person name="Labutti K."/>
            <person name="Salamov A."/>
            <person name="Andreopoulos B."/>
            <person name="Baker S."/>
            <person name="Barry K."/>
            <person name="Bills G."/>
            <person name="Bluhm B."/>
            <person name="Cannon C."/>
            <person name="Castanera R."/>
            <person name="Culley D."/>
            <person name="Daum C."/>
            <person name="Ezra D."/>
            <person name="Gonzalez J."/>
            <person name="Henrissat B."/>
            <person name="Kuo A."/>
            <person name="Liang C."/>
            <person name="Lipzen A."/>
            <person name="Lutzoni F."/>
            <person name="Magnuson J."/>
            <person name="Mondo S."/>
            <person name="Nolan M."/>
            <person name="Ohm R."/>
            <person name="Pangilinan J."/>
            <person name="Park H.-J."/>
            <person name="Ramirez L."/>
            <person name="Alfaro M."/>
            <person name="Sun H."/>
            <person name="Tritt A."/>
            <person name="Yoshinaga Y."/>
            <person name="Zwiers L.-H."/>
            <person name="Turgeon B."/>
            <person name="Goodwin S."/>
            <person name="Spatafora J."/>
            <person name="Crous P."/>
            <person name="Grigoriev I."/>
        </authorList>
    </citation>
    <scope>NUCLEOTIDE SEQUENCE</scope>
    <source>
        <strain evidence="3">CBS 121739</strain>
    </source>
</reference>
<dbReference type="PROSITE" id="PS50011">
    <property type="entry name" value="PROTEIN_KINASE_DOM"/>
    <property type="match status" value="1"/>
</dbReference>
<dbReference type="GeneID" id="54490876"/>
<dbReference type="Proteomes" id="UP000799437">
    <property type="component" value="Unassembled WGS sequence"/>
</dbReference>
<dbReference type="PANTHER" id="PTHR44329">
    <property type="entry name" value="SERINE/THREONINE-PROTEIN KINASE TNNI3K-RELATED"/>
    <property type="match status" value="1"/>
</dbReference>
<dbReference type="AlphaFoldDB" id="A0A6A6W2Z0"/>
<dbReference type="Gene3D" id="1.10.510.10">
    <property type="entry name" value="Transferase(Phosphotransferase) domain 1"/>
    <property type="match status" value="1"/>
</dbReference>